<dbReference type="Gene3D" id="3.40.50.720">
    <property type="entry name" value="NAD(P)-binding Rossmann-like Domain"/>
    <property type="match status" value="1"/>
</dbReference>
<dbReference type="OrthoDB" id="1933717at2759"/>
<dbReference type="InterPro" id="IPR020904">
    <property type="entry name" value="Sc_DH/Rdtase_CS"/>
</dbReference>
<dbReference type="AlphaFoldDB" id="A0A1U8B3W5"/>
<evidence type="ECO:0000313" key="5">
    <source>
        <dbReference type="Proteomes" id="UP000189703"/>
    </source>
</evidence>
<dbReference type="InterPro" id="IPR002347">
    <property type="entry name" value="SDR_fam"/>
</dbReference>
<dbReference type="PRINTS" id="PR00080">
    <property type="entry name" value="SDRFAMILY"/>
</dbReference>
<dbReference type="RefSeq" id="XP_010270764.1">
    <property type="nucleotide sequence ID" value="XM_010272462.1"/>
</dbReference>
<sequence>MEFVHLLMKMVSAPLALIILLVALPFLSIVRFIHSFIIRTLYCEKMAGKVVLITGASSGIGEHLAYEYAKKGAFLVLVARREEMLEQVAKKAGQLGSPDVLEIRADVSQVDECKRFVQETVRRFGRLDHLVCNAGIASYCKFEDGLIGFSNFRIAMDTNFWGYVYPTYFAIPHLKKSKGKIIVNASVASWFITPYASSYGASKAALVNFFDTLRVELAPEIKITIAAPGFTESEMINNGKNLTKEGVVEDNPEMIEVLVGKFPIRRVGVCAEAIVNGACCGERYVIEPSWYKMFINFQFFCPEIVEWFIVLWFYITKSDTS</sequence>
<accession>A0A1U8B3W5</accession>
<keyword evidence="5" id="KW-1185">Reference proteome</keyword>
<evidence type="ECO:0000256" key="4">
    <source>
        <dbReference type="RuleBase" id="RU000363"/>
    </source>
</evidence>
<keyword evidence="3" id="KW-0560">Oxidoreductase</keyword>
<comment type="subcellular location">
    <subcellularLocation>
        <location evidence="1">Membrane</location>
        <topology evidence="1">Single-pass type II membrane protein</topology>
    </subcellularLocation>
</comment>
<dbReference type="GeneID" id="104606986"/>
<dbReference type="GO" id="GO:0016020">
    <property type="term" value="C:membrane"/>
    <property type="evidence" value="ECO:0007669"/>
    <property type="project" value="UniProtKB-SubCell"/>
</dbReference>
<comment type="similarity">
    <text evidence="2 4">Belongs to the short-chain dehydrogenases/reductases (SDR) family.</text>
</comment>
<reference evidence="6" key="1">
    <citation type="submission" date="2025-08" db="UniProtKB">
        <authorList>
            <consortium name="RefSeq"/>
        </authorList>
    </citation>
    <scope>IDENTIFICATION</scope>
</reference>
<organism evidence="5 6">
    <name type="scientific">Nelumbo nucifera</name>
    <name type="common">Sacred lotus</name>
    <dbReference type="NCBI Taxonomy" id="4432"/>
    <lineage>
        <taxon>Eukaryota</taxon>
        <taxon>Viridiplantae</taxon>
        <taxon>Streptophyta</taxon>
        <taxon>Embryophyta</taxon>
        <taxon>Tracheophyta</taxon>
        <taxon>Spermatophyta</taxon>
        <taxon>Magnoliopsida</taxon>
        <taxon>Proteales</taxon>
        <taxon>Nelumbonaceae</taxon>
        <taxon>Nelumbo</taxon>
    </lineage>
</organism>
<dbReference type="Pfam" id="PF00106">
    <property type="entry name" value="adh_short"/>
    <property type="match status" value="1"/>
</dbReference>
<protein>
    <submittedName>
        <fullName evidence="6">11-beta-hydroxysteroid dehydrogenase-like 4A isoform X1</fullName>
    </submittedName>
</protein>
<dbReference type="PROSITE" id="PS00061">
    <property type="entry name" value="ADH_SHORT"/>
    <property type="match status" value="1"/>
</dbReference>
<evidence type="ECO:0000256" key="2">
    <source>
        <dbReference type="ARBA" id="ARBA00006484"/>
    </source>
</evidence>
<dbReference type="OMA" id="KRTINIE"/>
<dbReference type="PANTHER" id="PTHR43391">
    <property type="entry name" value="RETINOL DEHYDROGENASE-RELATED"/>
    <property type="match status" value="1"/>
</dbReference>
<dbReference type="PANTHER" id="PTHR43391:SF78">
    <property type="entry name" value="11-BETA-HYDROXYSTEROID DEHYDROGENASE 1B-LIKE ISOFORM X1"/>
    <property type="match status" value="1"/>
</dbReference>
<name>A0A1U8B3W5_NELNU</name>
<evidence type="ECO:0000256" key="1">
    <source>
        <dbReference type="ARBA" id="ARBA00004606"/>
    </source>
</evidence>
<dbReference type="GO" id="GO:0016491">
    <property type="term" value="F:oxidoreductase activity"/>
    <property type="evidence" value="ECO:0000318"/>
    <property type="project" value="GO_Central"/>
</dbReference>
<dbReference type="Proteomes" id="UP000189703">
    <property type="component" value="Unplaced"/>
</dbReference>
<proteinExistence type="inferred from homology"/>
<gene>
    <name evidence="6" type="primary">LOC104606986</name>
</gene>
<dbReference type="GO" id="GO:0005829">
    <property type="term" value="C:cytosol"/>
    <property type="evidence" value="ECO:0000318"/>
    <property type="project" value="GO_Central"/>
</dbReference>
<dbReference type="SUPFAM" id="SSF51735">
    <property type="entry name" value="NAD(P)-binding Rossmann-fold domains"/>
    <property type="match status" value="1"/>
</dbReference>
<evidence type="ECO:0000256" key="3">
    <source>
        <dbReference type="ARBA" id="ARBA00023002"/>
    </source>
</evidence>
<dbReference type="KEGG" id="nnu:104606986"/>
<dbReference type="STRING" id="4432.A0A1U8B3W5"/>
<dbReference type="PRINTS" id="PR00081">
    <property type="entry name" value="GDHRDH"/>
</dbReference>
<dbReference type="InterPro" id="IPR036291">
    <property type="entry name" value="NAD(P)-bd_dom_sf"/>
</dbReference>
<evidence type="ECO:0000313" key="6">
    <source>
        <dbReference type="RefSeq" id="XP_010270764.1"/>
    </source>
</evidence>
<dbReference type="eggNOG" id="KOG1205">
    <property type="taxonomic scope" value="Eukaryota"/>
</dbReference>